<accession>A0A3M7RKL6</accession>
<dbReference type="Proteomes" id="UP000276133">
    <property type="component" value="Unassembled WGS sequence"/>
</dbReference>
<comment type="caution">
    <text evidence="1">The sequence shown here is derived from an EMBL/GenBank/DDBJ whole genome shotgun (WGS) entry which is preliminary data.</text>
</comment>
<dbReference type="EMBL" id="REGN01003168">
    <property type="protein sequence ID" value="RNA24113.1"/>
    <property type="molecule type" value="Genomic_DNA"/>
</dbReference>
<reference evidence="1 2" key="1">
    <citation type="journal article" date="2018" name="Sci. Rep.">
        <title>Genomic signatures of local adaptation to the degree of environmental predictability in rotifers.</title>
        <authorList>
            <person name="Franch-Gras L."/>
            <person name="Hahn C."/>
            <person name="Garcia-Roger E.M."/>
            <person name="Carmona M.J."/>
            <person name="Serra M."/>
            <person name="Gomez A."/>
        </authorList>
    </citation>
    <scope>NUCLEOTIDE SEQUENCE [LARGE SCALE GENOMIC DNA]</scope>
    <source>
        <strain evidence="1">HYR1</strain>
    </source>
</reference>
<evidence type="ECO:0000313" key="1">
    <source>
        <dbReference type="EMBL" id="RNA24113.1"/>
    </source>
</evidence>
<evidence type="ECO:0000313" key="2">
    <source>
        <dbReference type="Proteomes" id="UP000276133"/>
    </source>
</evidence>
<proteinExistence type="predicted"/>
<dbReference type="AlphaFoldDB" id="A0A3M7RKL6"/>
<name>A0A3M7RKL6_BRAPC</name>
<protein>
    <submittedName>
        <fullName evidence="1">Uncharacterized protein</fullName>
    </submittedName>
</protein>
<sequence>MINHLNTVTENILQYNFHTLNNFSLFKWFKLKSRFKNQRSKITEKNYFNFCKKTKDRKQFLFI</sequence>
<gene>
    <name evidence="1" type="ORF">BpHYR1_008938</name>
</gene>
<keyword evidence="2" id="KW-1185">Reference proteome</keyword>
<organism evidence="1 2">
    <name type="scientific">Brachionus plicatilis</name>
    <name type="common">Marine rotifer</name>
    <name type="synonym">Brachionus muelleri</name>
    <dbReference type="NCBI Taxonomy" id="10195"/>
    <lineage>
        <taxon>Eukaryota</taxon>
        <taxon>Metazoa</taxon>
        <taxon>Spiralia</taxon>
        <taxon>Gnathifera</taxon>
        <taxon>Rotifera</taxon>
        <taxon>Eurotatoria</taxon>
        <taxon>Monogononta</taxon>
        <taxon>Pseudotrocha</taxon>
        <taxon>Ploima</taxon>
        <taxon>Brachionidae</taxon>
        <taxon>Brachionus</taxon>
    </lineage>
</organism>